<gene>
    <name evidence="1" type="ORF">QFC20_001292</name>
</gene>
<evidence type="ECO:0000313" key="1">
    <source>
        <dbReference type="EMBL" id="KAJ9114919.1"/>
    </source>
</evidence>
<sequence>MSSHTLVSLFSFKGILIHARARTGKGNTSHFNLVNCVAMLRRLVIPLPRAPSAPTYWTAQVNVIDELLRARASAAARRELGASSAARFTTIAQRSRATKDVGASTSSYHQVLFKPTSASPILGILARPQASASRFASQRRAFHSSPPQRLPAPAVILAAGALLKASFY</sequence>
<dbReference type="EMBL" id="JASBWS010000007">
    <property type="protein sequence ID" value="KAJ9114919.1"/>
    <property type="molecule type" value="Genomic_DNA"/>
</dbReference>
<name>A0ACC2WUX3_9TREE</name>
<accession>A0ACC2WUX3</accession>
<keyword evidence="2" id="KW-1185">Reference proteome</keyword>
<comment type="caution">
    <text evidence="1">The sequence shown here is derived from an EMBL/GenBank/DDBJ whole genome shotgun (WGS) entry which is preliminary data.</text>
</comment>
<organism evidence="1 2">
    <name type="scientific">Naganishia adeliensis</name>
    <dbReference type="NCBI Taxonomy" id="92952"/>
    <lineage>
        <taxon>Eukaryota</taxon>
        <taxon>Fungi</taxon>
        <taxon>Dikarya</taxon>
        <taxon>Basidiomycota</taxon>
        <taxon>Agaricomycotina</taxon>
        <taxon>Tremellomycetes</taxon>
        <taxon>Filobasidiales</taxon>
        <taxon>Filobasidiaceae</taxon>
        <taxon>Naganishia</taxon>
    </lineage>
</organism>
<proteinExistence type="predicted"/>
<evidence type="ECO:0000313" key="2">
    <source>
        <dbReference type="Proteomes" id="UP001230649"/>
    </source>
</evidence>
<dbReference type="Proteomes" id="UP001230649">
    <property type="component" value="Unassembled WGS sequence"/>
</dbReference>
<protein>
    <submittedName>
        <fullName evidence="1">Uncharacterized protein</fullName>
    </submittedName>
</protein>
<reference evidence="1" key="1">
    <citation type="submission" date="2023-04" db="EMBL/GenBank/DDBJ databases">
        <title>Draft Genome sequencing of Naganishia species isolated from polar environments using Oxford Nanopore Technology.</title>
        <authorList>
            <person name="Leo P."/>
            <person name="Venkateswaran K."/>
        </authorList>
    </citation>
    <scope>NUCLEOTIDE SEQUENCE</scope>
    <source>
        <strain evidence="1">MNA-CCFEE 5262</strain>
    </source>
</reference>